<evidence type="ECO:0000313" key="11">
    <source>
        <dbReference type="Proteomes" id="UP000777784"/>
    </source>
</evidence>
<sequence length="829" mass="90148">MAAAVLFGVMAAEGAWSPPVAEAFRGHAAVGLFTGPEGRLLLAGAFLILGFFGFFMRNRTRAILAFSLLLLSLSGFGYLRAESKQRAWEDQFQHYTKEVSPWVWVEGEILGRTLVRRWGREAVARLNLPGRPQVLMQWESNWHPLPGDRWAGACRLRALTPPGVPGRVDPRRRGRQTGPCGAVTPLCLYQLKSQSSLLRNPIGWIRRQQVKIGDTFENLMRRRLSPASWHFLAAFLFGRREFLEPQRIRDFRETGTAHLIAISGLHVGFIAMAMSPLLGCVGRRRKLRVLLWTLLLGSFAGLTGSAAPVWRASLMIVSHHIGSLRGSREGALGGWCLGILAESLIRPSAVLSPSFTLSYGAALGLVLASRRGWLGALSAGSAGPGGARTPVYQDLIKPALFLIKRVGFEILGTIRASAVVLIVTGPLLLAYFGRWLPLSILHNIVMIPAAGFALGSSLGSLLLGSLPGFPGEAAWSALDLILSTFLRIHEFTADQFPSLVLAGECPTLIAIGLTTVLSLSLMKSSWGRWGRRCLIGSLIPIIGMTITSCEGSPWKATFLSLGRGEAILLHWPSGETWLIDTGPGGRESSDPPILPALRAMGIRRLEAVFISHNQWDHCGALEDLSRSMPIGRIITGPGGSEPHRRLPVEEGIFEVSAGWTACPAPGVEVSVLHPSCDENLDLNNQSLVIRVEGWGISLLLTGDLEAAGEEILLNHRVDLRSRLLKLAHHGRETSTTPGFLEAVHPEAAIALGKRTLEGLGGSKVLNRIREYGIIAIDTEVDGPICLSAGRGRWFLRPFFGRGHIDLGPLQQKSSVQYRAFNCGSHTRML</sequence>
<dbReference type="Pfam" id="PF13567">
    <property type="entry name" value="DUF4131"/>
    <property type="match status" value="1"/>
</dbReference>
<dbReference type="Pfam" id="PF03772">
    <property type="entry name" value="Competence"/>
    <property type="match status" value="1"/>
</dbReference>
<keyword evidence="5 6" id="KW-0472">Membrane</keyword>
<feature type="domain" description="Metallo-beta-lactamase" evidence="7">
    <location>
        <begin position="572"/>
        <end position="738"/>
    </location>
</feature>
<dbReference type="InterPro" id="IPR004797">
    <property type="entry name" value="Competence_ComEC/Rec2"/>
</dbReference>
<feature type="domain" description="DUF4131" evidence="9">
    <location>
        <begin position="40"/>
        <end position="175"/>
    </location>
</feature>
<feature type="transmembrane region" description="Helical" evidence="6">
    <location>
        <begin position="410"/>
        <end position="432"/>
    </location>
</feature>
<keyword evidence="2" id="KW-1003">Cell membrane</keyword>
<comment type="subcellular location">
    <subcellularLocation>
        <location evidence="1">Cell membrane</location>
        <topology evidence="1">Multi-pass membrane protein</topology>
    </subcellularLocation>
</comment>
<feature type="transmembrane region" description="Helical" evidence="6">
    <location>
        <begin position="63"/>
        <end position="81"/>
    </location>
</feature>
<evidence type="ECO:0000256" key="6">
    <source>
        <dbReference type="SAM" id="Phobius"/>
    </source>
</evidence>
<feature type="transmembrane region" description="Helical" evidence="6">
    <location>
        <begin position="257"/>
        <end position="277"/>
    </location>
</feature>
<evidence type="ECO:0000256" key="4">
    <source>
        <dbReference type="ARBA" id="ARBA00022989"/>
    </source>
</evidence>
<dbReference type="Gene3D" id="3.60.15.10">
    <property type="entry name" value="Ribonuclease Z/Hydroxyacylglutathione hydrolase-like"/>
    <property type="match status" value="1"/>
</dbReference>
<dbReference type="Proteomes" id="UP000777784">
    <property type="component" value="Unassembled WGS sequence"/>
</dbReference>
<accession>A0A948W5E0</accession>
<protein>
    <submittedName>
        <fullName evidence="10">DNA internalization-related competence protein ComEC/Rec2</fullName>
    </submittedName>
</protein>
<dbReference type="CDD" id="cd07731">
    <property type="entry name" value="ComA-like_MBL-fold"/>
    <property type="match status" value="1"/>
</dbReference>
<dbReference type="AlphaFoldDB" id="A0A948W5E0"/>
<dbReference type="InterPro" id="IPR052159">
    <property type="entry name" value="Competence_DNA_uptake"/>
</dbReference>
<dbReference type="InterPro" id="IPR004477">
    <property type="entry name" value="ComEC_N"/>
</dbReference>
<evidence type="ECO:0000259" key="7">
    <source>
        <dbReference type="Pfam" id="PF00753"/>
    </source>
</evidence>
<dbReference type="PANTHER" id="PTHR30619:SF7">
    <property type="entry name" value="BETA-LACTAMASE DOMAIN PROTEIN"/>
    <property type="match status" value="1"/>
</dbReference>
<name>A0A948W5E0_UNCEI</name>
<feature type="transmembrane region" description="Helical" evidence="6">
    <location>
        <begin position="444"/>
        <end position="466"/>
    </location>
</feature>
<keyword evidence="4 6" id="KW-1133">Transmembrane helix</keyword>
<dbReference type="GO" id="GO:0030420">
    <property type="term" value="P:establishment of competence for transformation"/>
    <property type="evidence" value="ECO:0007669"/>
    <property type="project" value="InterPro"/>
</dbReference>
<reference evidence="10" key="1">
    <citation type="submission" date="2021-05" db="EMBL/GenBank/DDBJ databases">
        <title>Energy efficiency and biological interactions define the core microbiome of deep oligotrophic groundwater.</title>
        <authorList>
            <person name="Mehrshad M."/>
            <person name="Lopez-Fernandez M."/>
            <person name="Bell E."/>
            <person name="Bernier-Latmani R."/>
            <person name="Bertilsson S."/>
            <person name="Dopson M."/>
        </authorList>
    </citation>
    <scope>NUCLEOTIDE SEQUENCE</scope>
    <source>
        <strain evidence="10">Modern_marine.mb.64</strain>
    </source>
</reference>
<feature type="transmembrane region" description="Helical" evidence="6">
    <location>
        <begin position="499"/>
        <end position="522"/>
    </location>
</feature>
<evidence type="ECO:0000259" key="8">
    <source>
        <dbReference type="Pfam" id="PF03772"/>
    </source>
</evidence>
<dbReference type="InterPro" id="IPR036866">
    <property type="entry name" value="RibonucZ/Hydroxyglut_hydro"/>
</dbReference>
<dbReference type="NCBIfam" id="TIGR00361">
    <property type="entry name" value="ComEC_Rec2"/>
    <property type="match status" value="1"/>
</dbReference>
<dbReference type="EMBL" id="JAHJDP010000028">
    <property type="protein sequence ID" value="MBU2690309.1"/>
    <property type="molecule type" value="Genomic_DNA"/>
</dbReference>
<dbReference type="NCBIfam" id="TIGR00360">
    <property type="entry name" value="ComEC_N-term"/>
    <property type="match status" value="1"/>
</dbReference>
<dbReference type="InterPro" id="IPR001279">
    <property type="entry name" value="Metallo-B-lactamas"/>
</dbReference>
<dbReference type="InterPro" id="IPR035681">
    <property type="entry name" value="ComA-like_MBL"/>
</dbReference>
<dbReference type="SUPFAM" id="SSF56281">
    <property type="entry name" value="Metallo-hydrolase/oxidoreductase"/>
    <property type="match status" value="1"/>
</dbReference>
<evidence type="ECO:0000256" key="2">
    <source>
        <dbReference type="ARBA" id="ARBA00022475"/>
    </source>
</evidence>
<gene>
    <name evidence="10" type="ORF">KJ970_05215</name>
</gene>
<keyword evidence="3 6" id="KW-0812">Transmembrane</keyword>
<feature type="transmembrane region" description="Helical" evidence="6">
    <location>
        <begin position="39"/>
        <end position="56"/>
    </location>
</feature>
<comment type="caution">
    <text evidence="10">The sequence shown here is derived from an EMBL/GenBank/DDBJ whole genome shotgun (WGS) entry which is preliminary data.</text>
</comment>
<evidence type="ECO:0000256" key="5">
    <source>
        <dbReference type="ARBA" id="ARBA00023136"/>
    </source>
</evidence>
<dbReference type="InterPro" id="IPR025405">
    <property type="entry name" value="DUF4131"/>
</dbReference>
<dbReference type="PANTHER" id="PTHR30619">
    <property type="entry name" value="DNA INTERNALIZATION/COMPETENCE PROTEIN COMEC/REC2"/>
    <property type="match status" value="1"/>
</dbReference>
<evidence type="ECO:0000259" key="9">
    <source>
        <dbReference type="Pfam" id="PF13567"/>
    </source>
</evidence>
<evidence type="ECO:0000256" key="3">
    <source>
        <dbReference type="ARBA" id="ARBA00022692"/>
    </source>
</evidence>
<organism evidence="10 11">
    <name type="scientific">Eiseniibacteriota bacterium</name>
    <dbReference type="NCBI Taxonomy" id="2212470"/>
    <lineage>
        <taxon>Bacteria</taxon>
        <taxon>Candidatus Eiseniibacteriota</taxon>
    </lineage>
</organism>
<proteinExistence type="predicted"/>
<evidence type="ECO:0000256" key="1">
    <source>
        <dbReference type="ARBA" id="ARBA00004651"/>
    </source>
</evidence>
<evidence type="ECO:0000313" key="10">
    <source>
        <dbReference type="EMBL" id="MBU2690309.1"/>
    </source>
</evidence>
<dbReference type="GO" id="GO:0005886">
    <property type="term" value="C:plasma membrane"/>
    <property type="evidence" value="ECO:0007669"/>
    <property type="project" value="UniProtKB-SubCell"/>
</dbReference>
<feature type="domain" description="ComEC/Rec2-related protein" evidence="8">
    <location>
        <begin position="236"/>
        <end position="519"/>
    </location>
</feature>
<feature type="transmembrane region" description="Helical" evidence="6">
    <location>
        <begin position="289"/>
        <end position="310"/>
    </location>
</feature>
<dbReference type="Pfam" id="PF00753">
    <property type="entry name" value="Lactamase_B"/>
    <property type="match status" value="1"/>
</dbReference>